<gene>
    <name evidence="6" type="ORF">DCO16_03470</name>
</gene>
<name>A0A6M9PTU9_9BURK</name>
<dbReference type="InterPro" id="IPR001077">
    <property type="entry name" value="COMT_C"/>
</dbReference>
<reference evidence="6 7" key="1">
    <citation type="submission" date="2018-04" db="EMBL/GenBank/DDBJ databases">
        <title>Polynucleobacter sp. LimPoW16 genome.</title>
        <authorList>
            <person name="Hahn M.W."/>
        </authorList>
    </citation>
    <scope>NUCLEOTIDE SEQUENCE [LARGE SCALE GENOMIC DNA]</scope>
    <source>
        <strain evidence="6 7">LimPoW16</strain>
    </source>
</reference>
<dbReference type="InterPro" id="IPR036388">
    <property type="entry name" value="WH-like_DNA-bd_sf"/>
</dbReference>
<dbReference type="GO" id="GO:0032259">
    <property type="term" value="P:methylation"/>
    <property type="evidence" value="ECO:0007669"/>
    <property type="project" value="UniProtKB-KW"/>
</dbReference>
<dbReference type="KEGG" id="pani:DCO16_03470"/>
<accession>A0A6M9PTU9</accession>
<dbReference type="InterPro" id="IPR016461">
    <property type="entry name" value="COMT-like"/>
</dbReference>
<organism evidence="6 7">
    <name type="scientific">Polynucleobacter antarcticus</name>
    <dbReference type="NCBI Taxonomy" id="1743162"/>
    <lineage>
        <taxon>Bacteria</taxon>
        <taxon>Pseudomonadati</taxon>
        <taxon>Pseudomonadota</taxon>
        <taxon>Betaproteobacteria</taxon>
        <taxon>Burkholderiales</taxon>
        <taxon>Burkholderiaceae</taxon>
        <taxon>Polynucleobacter</taxon>
    </lineage>
</organism>
<evidence type="ECO:0000256" key="2">
    <source>
        <dbReference type="ARBA" id="ARBA00022679"/>
    </source>
</evidence>
<evidence type="ECO:0000259" key="5">
    <source>
        <dbReference type="Pfam" id="PF08100"/>
    </source>
</evidence>
<feature type="domain" description="O-methyltransferase C-terminal" evidence="4">
    <location>
        <begin position="186"/>
        <end position="367"/>
    </location>
</feature>
<dbReference type="InterPro" id="IPR012967">
    <property type="entry name" value="COMT_dimerisation"/>
</dbReference>
<dbReference type="Proteomes" id="UP000500806">
    <property type="component" value="Chromosome"/>
</dbReference>
<dbReference type="EMBL" id="CP028941">
    <property type="protein sequence ID" value="QKM62215.1"/>
    <property type="molecule type" value="Genomic_DNA"/>
</dbReference>
<evidence type="ECO:0000256" key="3">
    <source>
        <dbReference type="ARBA" id="ARBA00022691"/>
    </source>
</evidence>
<keyword evidence="1 6" id="KW-0489">Methyltransferase</keyword>
<dbReference type="CDD" id="cd02440">
    <property type="entry name" value="AdoMet_MTases"/>
    <property type="match status" value="1"/>
</dbReference>
<dbReference type="RefSeq" id="WP_173942360.1">
    <property type="nucleotide sequence ID" value="NZ_CBCSCD010000003.1"/>
</dbReference>
<dbReference type="PANTHER" id="PTHR43712">
    <property type="entry name" value="PUTATIVE (AFU_ORTHOLOGUE AFUA_4G14580)-RELATED"/>
    <property type="match status" value="1"/>
</dbReference>
<keyword evidence="2 6" id="KW-0808">Transferase</keyword>
<evidence type="ECO:0000313" key="6">
    <source>
        <dbReference type="EMBL" id="QKM62215.1"/>
    </source>
</evidence>
<proteinExistence type="predicted"/>
<dbReference type="PROSITE" id="PS51683">
    <property type="entry name" value="SAM_OMT_II"/>
    <property type="match status" value="1"/>
</dbReference>
<dbReference type="Pfam" id="PF08100">
    <property type="entry name" value="Dimerisation"/>
    <property type="match status" value="1"/>
</dbReference>
<dbReference type="SUPFAM" id="SSF46785">
    <property type="entry name" value="Winged helix' DNA-binding domain"/>
    <property type="match status" value="1"/>
</dbReference>
<sequence length="387" mass="43030">MSQSQSLPIPEAQSRYSLWDRLCILRDKLIADARFQNTVVKIPLLKRIAKKRANALFDLMAGFVYSQILLACVRLNLFDLLKDGPLSVHELKQHCSLESDALKKLLDAAVSIHLLERRSNQQYGLGTLGAPMVGNTALSAMIEHHAVLYEDLKDPLMLLSGSVERKQLEKFWPYVSKDADDQDSLKDKARVKNYSDLMSASLPLVADQVVDAYDFSRHHRLLDVGGGQGTFLKRVHKNAPQLARMLFDLPGVANLAKDSFAMNAEDQNIAVYAGDFFNDPLPSGADLITLIRVIFDHDDERVKILLSSIFKALEPGGKLLVAEPMADTPDHPAMGHAYFGFYLLAMGRGRPRTIDEISKLAFSVGFKNVEMLPCNMPINAQVLLLSA</sequence>
<evidence type="ECO:0000259" key="4">
    <source>
        <dbReference type="Pfam" id="PF00891"/>
    </source>
</evidence>
<dbReference type="AlphaFoldDB" id="A0A6M9PTU9"/>
<evidence type="ECO:0000256" key="1">
    <source>
        <dbReference type="ARBA" id="ARBA00022603"/>
    </source>
</evidence>
<dbReference type="Gene3D" id="1.10.10.10">
    <property type="entry name" value="Winged helix-like DNA-binding domain superfamily/Winged helix DNA-binding domain"/>
    <property type="match status" value="1"/>
</dbReference>
<dbReference type="Pfam" id="PF00891">
    <property type="entry name" value="Methyltransf_2"/>
    <property type="match status" value="1"/>
</dbReference>
<keyword evidence="3" id="KW-0949">S-adenosyl-L-methionine</keyword>
<dbReference type="PANTHER" id="PTHR43712:SF2">
    <property type="entry name" value="O-METHYLTRANSFERASE CICE"/>
    <property type="match status" value="1"/>
</dbReference>
<dbReference type="Gene3D" id="3.40.50.150">
    <property type="entry name" value="Vaccinia Virus protein VP39"/>
    <property type="match status" value="1"/>
</dbReference>
<dbReference type="InterPro" id="IPR036390">
    <property type="entry name" value="WH_DNA-bd_sf"/>
</dbReference>
<dbReference type="GO" id="GO:0008171">
    <property type="term" value="F:O-methyltransferase activity"/>
    <property type="evidence" value="ECO:0007669"/>
    <property type="project" value="InterPro"/>
</dbReference>
<dbReference type="InterPro" id="IPR029063">
    <property type="entry name" value="SAM-dependent_MTases_sf"/>
</dbReference>
<keyword evidence="7" id="KW-1185">Reference proteome</keyword>
<dbReference type="SUPFAM" id="SSF53335">
    <property type="entry name" value="S-adenosyl-L-methionine-dependent methyltransferases"/>
    <property type="match status" value="1"/>
</dbReference>
<dbReference type="GO" id="GO:0046983">
    <property type="term" value="F:protein dimerization activity"/>
    <property type="evidence" value="ECO:0007669"/>
    <property type="project" value="InterPro"/>
</dbReference>
<protein>
    <submittedName>
        <fullName evidence="6">Methyltransferase</fullName>
    </submittedName>
</protein>
<evidence type="ECO:0000313" key="7">
    <source>
        <dbReference type="Proteomes" id="UP000500806"/>
    </source>
</evidence>
<feature type="domain" description="O-methyltransferase dimerisation" evidence="5">
    <location>
        <begin position="58"/>
        <end position="139"/>
    </location>
</feature>
<dbReference type="PIRSF" id="PIRSF005739">
    <property type="entry name" value="O-mtase"/>
    <property type="match status" value="1"/>
</dbReference>